<evidence type="ECO:0000256" key="1">
    <source>
        <dbReference type="ARBA" id="ARBA00022723"/>
    </source>
</evidence>
<dbReference type="Pfam" id="PF06839">
    <property type="entry name" value="Zn_ribbon_GRF"/>
    <property type="match status" value="1"/>
</dbReference>
<gene>
    <name evidence="8" type="ORF">DCAR_0415062</name>
</gene>
<sequence>MSDSKSSSSSVRNPFGTINNSFITHKHFNSELEYCYNGIKCKCDLLAPCQEAWREGTMDPGRRFFGCSQYKDASKKCNFFVWVDPPYTERAREVVQHLKTKLRVKEDQLEKAMAELRFVEKKMVVLNEECMSLRKKNDELTASIHIKTYGSKMKKLVLLMIITPGLFLGSSSSVINV</sequence>
<reference evidence="8" key="1">
    <citation type="journal article" date="2016" name="Nat. Genet.">
        <title>A high-quality carrot genome assembly provides new insights into carotenoid accumulation and asterid genome evolution.</title>
        <authorList>
            <person name="Iorizzo M."/>
            <person name="Ellison S."/>
            <person name="Senalik D."/>
            <person name="Zeng P."/>
            <person name="Satapoomin P."/>
            <person name="Huang J."/>
            <person name="Bowman M."/>
            <person name="Iovene M."/>
            <person name="Sanseverino W."/>
            <person name="Cavagnaro P."/>
            <person name="Yildiz M."/>
            <person name="Macko-Podgorni A."/>
            <person name="Moranska E."/>
            <person name="Grzebelus E."/>
            <person name="Grzebelus D."/>
            <person name="Ashrafi H."/>
            <person name="Zheng Z."/>
            <person name="Cheng S."/>
            <person name="Spooner D."/>
            <person name="Van Deynze A."/>
            <person name="Simon P."/>
        </authorList>
    </citation>
    <scope>NUCLEOTIDE SEQUENCE</scope>
    <source>
        <tissue evidence="8">Leaf</tissue>
    </source>
</reference>
<reference evidence="8" key="2">
    <citation type="submission" date="2022-03" db="EMBL/GenBank/DDBJ databases">
        <title>Draft title - Genomic analysis of global carrot germplasm unveils the trajectory of domestication and the origin of high carotenoid orange carrot.</title>
        <authorList>
            <person name="Iorizzo M."/>
            <person name="Ellison S."/>
            <person name="Senalik D."/>
            <person name="Macko-Podgorni A."/>
            <person name="Grzebelus D."/>
            <person name="Bostan H."/>
            <person name="Rolling W."/>
            <person name="Curaba J."/>
            <person name="Simon P."/>
        </authorList>
    </citation>
    <scope>NUCLEOTIDE SEQUENCE</scope>
    <source>
        <tissue evidence="8">Leaf</tissue>
    </source>
</reference>
<evidence type="ECO:0000259" key="7">
    <source>
        <dbReference type="PROSITE" id="PS51999"/>
    </source>
</evidence>
<keyword evidence="1" id="KW-0479">Metal-binding</keyword>
<evidence type="ECO:0000256" key="2">
    <source>
        <dbReference type="ARBA" id="ARBA00022771"/>
    </source>
</evidence>
<keyword evidence="6" id="KW-0472">Membrane</keyword>
<evidence type="ECO:0000256" key="3">
    <source>
        <dbReference type="ARBA" id="ARBA00022833"/>
    </source>
</evidence>
<evidence type="ECO:0000256" key="4">
    <source>
        <dbReference type="PROSITE-ProRule" id="PRU01343"/>
    </source>
</evidence>
<keyword evidence="9" id="KW-1185">Reference proteome</keyword>
<dbReference type="Proteomes" id="UP000077755">
    <property type="component" value="Chromosome 4"/>
</dbReference>
<feature type="coiled-coil region" evidence="5">
    <location>
        <begin position="95"/>
        <end position="143"/>
    </location>
</feature>
<keyword evidence="6" id="KW-0812">Transmembrane</keyword>
<evidence type="ECO:0000256" key="6">
    <source>
        <dbReference type="SAM" id="Phobius"/>
    </source>
</evidence>
<keyword evidence="3" id="KW-0862">Zinc</keyword>
<dbReference type="EMBL" id="CP093346">
    <property type="protein sequence ID" value="WOG95735.1"/>
    <property type="molecule type" value="Genomic_DNA"/>
</dbReference>
<evidence type="ECO:0000313" key="9">
    <source>
        <dbReference type="Proteomes" id="UP000077755"/>
    </source>
</evidence>
<feature type="domain" description="GRF-type" evidence="7">
    <location>
        <begin position="41"/>
        <end position="86"/>
    </location>
</feature>
<dbReference type="PROSITE" id="PS51999">
    <property type="entry name" value="ZF_GRF"/>
    <property type="match status" value="1"/>
</dbReference>
<keyword evidence="5" id="KW-0175">Coiled coil</keyword>
<dbReference type="AlphaFoldDB" id="A0AAF0WTF9"/>
<proteinExistence type="predicted"/>
<protein>
    <recommendedName>
        <fullName evidence="7">GRF-type domain-containing protein</fullName>
    </recommendedName>
</protein>
<accession>A0AAF0WTF9</accession>
<organism evidence="8 9">
    <name type="scientific">Daucus carota subsp. sativus</name>
    <name type="common">Carrot</name>
    <dbReference type="NCBI Taxonomy" id="79200"/>
    <lineage>
        <taxon>Eukaryota</taxon>
        <taxon>Viridiplantae</taxon>
        <taxon>Streptophyta</taxon>
        <taxon>Embryophyta</taxon>
        <taxon>Tracheophyta</taxon>
        <taxon>Spermatophyta</taxon>
        <taxon>Magnoliopsida</taxon>
        <taxon>eudicotyledons</taxon>
        <taxon>Gunneridae</taxon>
        <taxon>Pentapetalae</taxon>
        <taxon>asterids</taxon>
        <taxon>campanulids</taxon>
        <taxon>Apiales</taxon>
        <taxon>Apiaceae</taxon>
        <taxon>Apioideae</taxon>
        <taxon>Scandiceae</taxon>
        <taxon>Daucinae</taxon>
        <taxon>Daucus</taxon>
        <taxon>Daucus sect. Daucus</taxon>
    </lineage>
</organism>
<keyword evidence="2 4" id="KW-0863">Zinc-finger</keyword>
<evidence type="ECO:0000256" key="5">
    <source>
        <dbReference type="SAM" id="Coils"/>
    </source>
</evidence>
<keyword evidence="6" id="KW-1133">Transmembrane helix</keyword>
<evidence type="ECO:0000313" key="8">
    <source>
        <dbReference type="EMBL" id="WOG95735.1"/>
    </source>
</evidence>
<feature type="transmembrane region" description="Helical" evidence="6">
    <location>
        <begin position="156"/>
        <end position="175"/>
    </location>
</feature>
<dbReference type="InterPro" id="IPR010666">
    <property type="entry name" value="Znf_GRF"/>
</dbReference>
<dbReference type="PANTHER" id="PTHR33248">
    <property type="entry name" value="ZINC ION-BINDING PROTEIN"/>
    <property type="match status" value="1"/>
</dbReference>
<dbReference type="GO" id="GO:0008270">
    <property type="term" value="F:zinc ion binding"/>
    <property type="evidence" value="ECO:0007669"/>
    <property type="project" value="UniProtKB-KW"/>
</dbReference>
<name>A0AAF0WTF9_DAUCS</name>